<dbReference type="InterPro" id="IPR001525">
    <property type="entry name" value="C5_MeTfrase"/>
</dbReference>
<feature type="compositionally biased region" description="Polar residues" evidence="6">
    <location>
        <begin position="232"/>
        <end position="254"/>
    </location>
</feature>
<dbReference type="InterPro" id="IPR038718">
    <property type="entry name" value="SNF2-like_sf"/>
</dbReference>
<dbReference type="SUPFAM" id="SSF53335">
    <property type="entry name" value="S-adenosyl-L-methionine-dependent methyltransferases"/>
    <property type="match status" value="1"/>
</dbReference>
<dbReference type="Proteomes" id="UP001303373">
    <property type="component" value="Chromosome 4"/>
</dbReference>
<feature type="region of interest" description="Disordered" evidence="6">
    <location>
        <begin position="1859"/>
        <end position="1889"/>
    </location>
</feature>
<evidence type="ECO:0000256" key="6">
    <source>
        <dbReference type="SAM" id="MobiDB-lite"/>
    </source>
</evidence>
<dbReference type="PANTHER" id="PTHR45626">
    <property type="entry name" value="TRANSCRIPTION TERMINATION FACTOR 2-RELATED"/>
    <property type="match status" value="1"/>
</dbReference>
<evidence type="ECO:0000313" key="9">
    <source>
        <dbReference type="Proteomes" id="UP001303373"/>
    </source>
</evidence>
<dbReference type="PANTHER" id="PTHR45626:SF26">
    <property type="entry name" value="FAMILY HELICASE, PUTATIVE (AFU_ORTHOLOGUE AFUA_2G09120)-RELATED"/>
    <property type="match status" value="1"/>
</dbReference>
<dbReference type="SUPFAM" id="SSF52540">
    <property type="entry name" value="P-loop containing nucleoside triphosphate hydrolases"/>
    <property type="match status" value="2"/>
</dbReference>
<dbReference type="GO" id="GO:0008168">
    <property type="term" value="F:methyltransferase activity"/>
    <property type="evidence" value="ECO:0007669"/>
    <property type="project" value="UniProtKB-KW"/>
</dbReference>
<protein>
    <recommendedName>
        <fullName evidence="7">Helicase C-terminal domain-containing protein</fullName>
    </recommendedName>
</protein>
<dbReference type="InterPro" id="IPR027417">
    <property type="entry name" value="P-loop_NTPase"/>
</dbReference>
<evidence type="ECO:0000259" key="7">
    <source>
        <dbReference type="PROSITE" id="PS51194"/>
    </source>
</evidence>
<evidence type="ECO:0000256" key="4">
    <source>
        <dbReference type="ARBA" id="ARBA00022801"/>
    </source>
</evidence>
<dbReference type="PROSITE" id="PS51194">
    <property type="entry name" value="HELICASE_CTER"/>
    <property type="match status" value="1"/>
</dbReference>
<dbReference type="Gene3D" id="3.40.50.10810">
    <property type="entry name" value="Tandem AAA-ATPase domain"/>
    <property type="match status" value="2"/>
</dbReference>
<dbReference type="GO" id="GO:0005524">
    <property type="term" value="F:ATP binding"/>
    <property type="evidence" value="ECO:0007669"/>
    <property type="project" value="UniProtKB-KW"/>
</dbReference>
<keyword evidence="1" id="KW-0489">Methyltransferase</keyword>
<dbReference type="EMBL" id="CP138583">
    <property type="protein sequence ID" value="WPH00344.1"/>
    <property type="molecule type" value="Genomic_DNA"/>
</dbReference>
<dbReference type="InterPro" id="IPR049730">
    <property type="entry name" value="SNF2/RAD54-like_C"/>
</dbReference>
<feature type="compositionally biased region" description="Polar residues" evidence="6">
    <location>
        <begin position="182"/>
        <end position="197"/>
    </location>
</feature>
<evidence type="ECO:0000256" key="5">
    <source>
        <dbReference type="ARBA" id="ARBA00022840"/>
    </source>
</evidence>
<sequence length="2242" mass="250229">MLKWLTPKPRVARQPELSAVTSPLEANNDDTIVVARQPALKERNVNQAQNKRRRSLEYVCVPKLSEPQKEALLGCSPNPEPLDVFLDSSQEIVMKEPSPNRIAVKEPSPDQIMMEEPTPDRIVMKEPSLDQISMEDSDDVRPTKRLRRGTSRRSYALALFSDDSEDELFSKPKPKKSRTKSDCSGSEFGSNVISDSGGESETEIEEMFSGEESSHDPSEPETDLDDAPPTPKKSSNPAKKAQTPLNVSRPTGKTSTHMMENLLKGSTSKGLDLNLPPLSNIPDIFSDITTKGIKNGLVDVVNHLGNRPLKVGTMCSGTESPLLALSMIQESLATLCGQSFAIEHLYSAEIVPFKQAYIERNFKPPIIFRDITELTDAMKEEHPMATTAYGSRVAVPTSIDLLVAGTSCVDFSRLNNHQKGLEGGGESDKTWHAVLAYCKVAQPPIVILENVKNAHWDLMLEHYQEAGYESAGVHVDTKDYYIPHTRQRGYMVCFHKEKMAKSMVKNLGPRWQSLMNDFKRKASSPVSSFLLPSDIVPRRKTRLDEPTREVDWSACEIRQMDYRQKTGIGNARPFTNWQESGTISLPETDSTQYLSKQVERVKDVVECASLRKALPKNGMFDARFKTRIWDLSQNIDRNEDTAPFGITGCITPSGQFFVSDAGRALTPEETLTLQGLPLDRISFTTELPNEIQDLAGNAMTASVVGCAIVSALICGHSLINNQETSRSEAVTTLQPKKTELHIEDAQASEHDLTLEPWDLQTIMQLAKTSNRKCYCEGALTLAEKPIQECRDCAHTTCIACGGNPAHNYSQSLQLSSHRITPAEFEETLRSIMPLRLSFADAANLAPSLKAKSKGSASFIDQYVLAVKKSVDGVFCLSRFRRSNCWTVLYTSTSADLHLVLQNGKAEWRLFVHPDEKLPCNNSLRAALQQPVAKCIVSDSLLTGDWQWRVPANTTVPLTITPQGNIVASWWSHLGIPTMKDHRMYDQIKVEISPEHDSLFERSIAGTYAYFRNCGKACDSLFKRIDGEIGEEPLYLFLDPTRTGDPEKDTFVFSNNNTRLSYDEVRPIIARIARPWVPWAPQKSLSRNASTAKSPIEFTWAAANIGGLDITKTTLNLTSTCQSAVSSKLLDCNSAPLLQACVLGGRDDITCQKRIQTDDRRFFSKHAWIFEAMRRQLGDFAEWQHLPQNLTCTDDCMTCAPPKPVLRWKLASDGDTITPYEDTGAAADYERTIKSRPTPMLIDASYSSQSLAEIKFGVNVMSLAHRARAKFQLPIEDISFKWNLKTQPDAIFNFQEFTLSSTKGVEPYSSDLGMSVDLFPNQQLALGWMKLQESGHGIKFMLEESEEARIPELGWRAELRAEAAVYIRGGICADHPGFGKTITSLGLIGEQFLRQTPQEITRSIAADQTGAAAGLIPVAATLIVCPGVLLRQWMAEIREKLRWKDGLLSVNSIVELRRLSISDFKSAKIIVVNRTVLGSEQYAERLAVFAGTPGPATKSGRSFAQWLEFATKQVAPNLEVLQKSSITELKKVVRSKYKDLLNSDSFKANVPSRRLRGKSYVAGKSAKTDTRKAAAAELNTEGIDTPLFEMFYFNRIIIDEFHQYDTKEYSALKALKAHKRWGLSATPALDDFYDLAQMAGLIGVSLRVGSDSRGIMKAKNVREMRKEMTDFERFDSMRQMPSEAVHARIHEIDQLFLDTFVRRNIMDFGQIEYRDSLAPITLDLDHRAAYTELSQHLNSLDMRIRKGKRGQQTDRAELLREAIQDSTTAEEALSKAAAAFDRRRETDGLLNGKPDSGLQSWIVRRQREVEKTIPELRSALWLAKNKEAEAFKSWKQTALEDGMIGDEGTIAEVKQLIQSLGSQPPEGADAKSKKSKSKKSSDDSDEGPMAKPCTTVNNICKQLVVSARSLRFLRSIQQLQHSFGQKGVPEVVDICDGSNCKNTNVDTDIAVSSFCGHKVCQSCHDTLQVKECPANGCACSMFSYHLLWKSKMGDLQNPSHTQYGGKMETTLNLLESIRNQGDQAIIFVQYATQLNEVEKALSERAISATVVADASRASEQITDFQKTTDPKKRKTVIVLNASDETAAGSNLQNANHVIFFSPLLRDSQYGYDATMAQAIGRVRRHGQKKKIFVYRVVALDTIDVDILEHRERRSTALAEEGIDDIEPPASMMEIQEPQRERTQLVRENGKFSLRPQSWLVEASEGANMDEVQAQKVRGKYRVAGWEDFSSLVKFSRAYTEDDD</sequence>
<dbReference type="GO" id="GO:0006281">
    <property type="term" value="P:DNA repair"/>
    <property type="evidence" value="ECO:0007669"/>
    <property type="project" value="TreeGrafter"/>
</dbReference>
<organism evidence="8 9">
    <name type="scientific">Acrodontium crateriforme</name>
    <dbReference type="NCBI Taxonomy" id="150365"/>
    <lineage>
        <taxon>Eukaryota</taxon>
        <taxon>Fungi</taxon>
        <taxon>Dikarya</taxon>
        <taxon>Ascomycota</taxon>
        <taxon>Pezizomycotina</taxon>
        <taxon>Dothideomycetes</taxon>
        <taxon>Dothideomycetidae</taxon>
        <taxon>Mycosphaerellales</taxon>
        <taxon>Teratosphaeriaceae</taxon>
        <taxon>Acrodontium</taxon>
    </lineage>
</organism>
<keyword evidence="5" id="KW-0067">ATP-binding</keyword>
<proteinExistence type="predicted"/>
<dbReference type="Pfam" id="PF00145">
    <property type="entry name" value="DNA_methylase"/>
    <property type="match status" value="1"/>
</dbReference>
<dbReference type="GO" id="GO:0008094">
    <property type="term" value="F:ATP-dependent activity, acting on DNA"/>
    <property type="evidence" value="ECO:0007669"/>
    <property type="project" value="TreeGrafter"/>
</dbReference>
<dbReference type="GO" id="GO:0032259">
    <property type="term" value="P:methylation"/>
    <property type="evidence" value="ECO:0007669"/>
    <property type="project" value="UniProtKB-KW"/>
</dbReference>
<name>A0AAQ3R778_9PEZI</name>
<dbReference type="InterPro" id="IPR000330">
    <property type="entry name" value="SNF2_N"/>
</dbReference>
<dbReference type="Pfam" id="PF00271">
    <property type="entry name" value="Helicase_C"/>
    <property type="match status" value="1"/>
</dbReference>
<feature type="compositionally biased region" description="Acidic residues" evidence="6">
    <location>
        <begin position="198"/>
        <end position="209"/>
    </location>
</feature>
<dbReference type="SMART" id="SM00487">
    <property type="entry name" value="DEXDc"/>
    <property type="match status" value="1"/>
</dbReference>
<reference evidence="8 9" key="1">
    <citation type="submission" date="2023-11" db="EMBL/GenBank/DDBJ databases">
        <title>An acidophilic fungus is an integral part of prey digestion in a carnivorous sundew plant.</title>
        <authorList>
            <person name="Tsai I.J."/>
        </authorList>
    </citation>
    <scope>NUCLEOTIDE SEQUENCE [LARGE SCALE GENOMIC DNA]</scope>
    <source>
        <strain evidence="8">169a</strain>
    </source>
</reference>
<dbReference type="GO" id="GO:0016787">
    <property type="term" value="F:hydrolase activity"/>
    <property type="evidence" value="ECO:0007669"/>
    <property type="project" value="UniProtKB-KW"/>
</dbReference>
<dbReference type="GO" id="GO:0005634">
    <property type="term" value="C:nucleus"/>
    <property type="evidence" value="ECO:0007669"/>
    <property type="project" value="TreeGrafter"/>
</dbReference>
<evidence type="ECO:0000256" key="1">
    <source>
        <dbReference type="ARBA" id="ARBA00022603"/>
    </source>
</evidence>
<dbReference type="InterPro" id="IPR014001">
    <property type="entry name" value="Helicase_ATP-bd"/>
</dbReference>
<feature type="region of interest" description="Disordered" evidence="6">
    <location>
        <begin position="97"/>
        <end position="254"/>
    </location>
</feature>
<evidence type="ECO:0000256" key="2">
    <source>
        <dbReference type="ARBA" id="ARBA00022679"/>
    </source>
</evidence>
<keyword evidence="4" id="KW-0378">Hydrolase</keyword>
<keyword evidence="9" id="KW-1185">Reference proteome</keyword>
<dbReference type="Pfam" id="PF00176">
    <property type="entry name" value="SNF2-rel_dom"/>
    <property type="match status" value="1"/>
</dbReference>
<dbReference type="CDD" id="cd18793">
    <property type="entry name" value="SF2_C_SNF"/>
    <property type="match status" value="1"/>
</dbReference>
<dbReference type="InterPro" id="IPR001650">
    <property type="entry name" value="Helicase_C-like"/>
</dbReference>
<keyword evidence="3" id="KW-0547">Nucleotide-binding</keyword>
<dbReference type="Gene3D" id="3.40.50.300">
    <property type="entry name" value="P-loop containing nucleotide triphosphate hydrolases"/>
    <property type="match status" value="1"/>
</dbReference>
<feature type="domain" description="Helicase C-terminal" evidence="7">
    <location>
        <begin position="2008"/>
        <end position="2172"/>
    </location>
</feature>
<dbReference type="InterPro" id="IPR050628">
    <property type="entry name" value="SNF2_RAD54_helicase_TF"/>
</dbReference>
<evidence type="ECO:0000256" key="3">
    <source>
        <dbReference type="ARBA" id="ARBA00022741"/>
    </source>
</evidence>
<dbReference type="InterPro" id="IPR029063">
    <property type="entry name" value="SAM-dependent_MTases_sf"/>
</dbReference>
<gene>
    <name evidence="8" type="ORF">R9X50_00316900</name>
</gene>
<dbReference type="Gene3D" id="3.40.50.150">
    <property type="entry name" value="Vaccinia Virus protein VP39"/>
    <property type="match status" value="1"/>
</dbReference>
<keyword evidence="2" id="KW-0808">Transferase</keyword>
<feature type="compositionally biased region" description="Basic and acidic residues" evidence="6">
    <location>
        <begin position="118"/>
        <end position="128"/>
    </location>
</feature>
<evidence type="ECO:0000313" key="8">
    <source>
        <dbReference type="EMBL" id="WPH00344.1"/>
    </source>
</evidence>
<accession>A0AAQ3R778</accession>